<reference evidence="2 3" key="1">
    <citation type="submission" date="2018-06" db="EMBL/GenBank/DDBJ databases">
        <title>Genomic Encyclopedia of Archaeal and Bacterial Type Strains, Phase II (KMG-II): from individual species to whole genera.</title>
        <authorList>
            <person name="Goeker M."/>
        </authorList>
    </citation>
    <scope>NUCLEOTIDE SEQUENCE [LARGE SCALE GENOMIC DNA]</scope>
    <source>
        <strain evidence="2 3">DSM 18774</strain>
    </source>
</reference>
<dbReference type="Proteomes" id="UP000249538">
    <property type="component" value="Unassembled WGS sequence"/>
</dbReference>
<evidence type="ECO:0000313" key="3">
    <source>
        <dbReference type="Proteomes" id="UP000249538"/>
    </source>
</evidence>
<dbReference type="EMBL" id="QKZS01000006">
    <property type="protein sequence ID" value="PZX53562.1"/>
    <property type="molecule type" value="Genomic_DNA"/>
</dbReference>
<protein>
    <recommendedName>
        <fullName evidence="4">DUF995 domain-containing protein</fullName>
    </recommendedName>
</protein>
<organism evidence="2 3">
    <name type="scientific">Cereibacter changlensis</name>
    <dbReference type="NCBI Taxonomy" id="402884"/>
    <lineage>
        <taxon>Bacteria</taxon>
        <taxon>Pseudomonadati</taxon>
        <taxon>Pseudomonadota</taxon>
        <taxon>Alphaproteobacteria</taxon>
        <taxon>Rhodobacterales</taxon>
        <taxon>Paracoccaceae</taxon>
        <taxon>Cereibacter</taxon>
    </lineage>
</organism>
<feature type="chain" id="PRO_5016169650" description="DUF995 domain-containing protein" evidence="1">
    <location>
        <begin position="20"/>
        <end position="132"/>
    </location>
</feature>
<name>A0A2W7SSE7_9RHOB</name>
<comment type="caution">
    <text evidence="2">The sequence shown here is derived from an EMBL/GenBank/DDBJ whole genome shotgun (WGS) entry which is preliminary data.</text>
</comment>
<dbReference type="RefSeq" id="WP_111467379.1">
    <property type="nucleotide sequence ID" value="NZ_QKZS01000006.1"/>
</dbReference>
<dbReference type="AlphaFoldDB" id="A0A2W7SSE7"/>
<sequence length="132" mass="14369">MRALLLSCLLAALPAAGFAEEPISAAEFEAYATGKTLSYAVGGQVYGAEQYLPGRRVLWAFKGEECNYGRWYEEDGKVCFVYEHDATPQCWTFYRGAEGLRARFGDDPEGTELSEVAQSKAPLICAGPDVGV</sequence>
<evidence type="ECO:0000256" key="1">
    <source>
        <dbReference type="SAM" id="SignalP"/>
    </source>
</evidence>
<gene>
    <name evidence="2" type="ORF">LX76_02198</name>
</gene>
<proteinExistence type="predicted"/>
<evidence type="ECO:0000313" key="2">
    <source>
        <dbReference type="EMBL" id="PZX53562.1"/>
    </source>
</evidence>
<accession>A0A2W7SSE7</accession>
<evidence type="ECO:0008006" key="4">
    <source>
        <dbReference type="Google" id="ProtNLM"/>
    </source>
</evidence>
<feature type="signal peptide" evidence="1">
    <location>
        <begin position="1"/>
        <end position="19"/>
    </location>
</feature>
<keyword evidence="1" id="KW-0732">Signal</keyword>